<dbReference type="GeneID" id="108843330"/>
<dbReference type="PANTHER" id="PTHR31672">
    <property type="entry name" value="BNACNNG10540D PROTEIN"/>
    <property type="match status" value="1"/>
</dbReference>
<proteinExistence type="predicted"/>
<keyword evidence="1" id="KW-0812">Transmembrane</keyword>
<dbReference type="RefSeq" id="XP_018472010.2">
    <property type="nucleotide sequence ID" value="XM_018616508.2"/>
</dbReference>
<dbReference type="Pfam" id="PF07734">
    <property type="entry name" value="FBA_1"/>
    <property type="match status" value="1"/>
</dbReference>
<feature type="transmembrane region" description="Helical" evidence="1">
    <location>
        <begin position="354"/>
        <end position="373"/>
    </location>
</feature>
<evidence type="ECO:0000313" key="4">
    <source>
        <dbReference type="RefSeq" id="XP_018472010.2"/>
    </source>
</evidence>
<reference evidence="3" key="1">
    <citation type="journal article" date="2019" name="Database">
        <title>The radish genome database (RadishGD): an integrated information resource for radish genomics.</title>
        <authorList>
            <person name="Yu H.J."/>
            <person name="Baek S."/>
            <person name="Lee Y.J."/>
            <person name="Cho A."/>
            <person name="Mun J.H."/>
        </authorList>
    </citation>
    <scope>NUCLEOTIDE SEQUENCE [LARGE SCALE GENOMIC DNA]</scope>
    <source>
        <strain evidence="3">cv. WK10039</strain>
    </source>
</reference>
<dbReference type="KEGG" id="rsz:108843330"/>
<keyword evidence="1" id="KW-1133">Transmembrane helix</keyword>
<dbReference type="CDD" id="cd22157">
    <property type="entry name" value="F-box_AtFBW1-like"/>
    <property type="match status" value="1"/>
</dbReference>
<dbReference type="SUPFAM" id="SSF50965">
    <property type="entry name" value="Galactose oxidase, central domain"/>
    <property type="match status" value="1"/>
</dbReference>
<feature type="domain" description="F-box" evidence="2">
    <location>
        <begin position="4"/>
        <end position="50"/>
    </location>
</feature>
<dbReference type="Proteomes" id="UP000504610">
    <property type="component" value="Chromosome 2"/>
</dbReference>
<dbReference type="InterPro" id="IPR017451">
    <property type="entry name" value="F-box-assoc_interact_dom"/>
</dbReference>
<dbReference type="AlphaFoldDB" id="A0A6J0MHP4"/>
<evidence type="ECO:0000259" key="2">
    <source>
        <dbReference type="PROSITE" id="PS50181"/>
    </source>
</evidence>
<protein>
    <submittedName>
        <fullName evidence="4">F-box/LRR-repeat/kelch-repeat protein At1g09650</fullName>
    </submittedName>
</protein>
<sequence length="375" mass="43884">MRIAIEEERLPNDLVEEILQRLDIKSLVRFTSVSKQWKSMIKSRSFASRHLASVQSRVPDILLGGDIHHESNPYSCLRTLESHSLFTKVNYIPKPSRRSLAVTGSCDGLVCIYDFRKVMYVFNPATRWYRFLPRAQIQQINCIRENQNSKCRGSYLGFGKDIVTSKYKMVWLYNSKGLGLDGQTTCEVFDFTTNTWRHVNGSPYRIYEELESQPLYLNGSLHWFTVESCGKIKMICFDLHTEIFQLMTEIPIATTWDHRIIMWSLNNCLCVSEMKNDGIQDIWSLNSHKVWDKIFSLNLNLGYTHGDGCRFPILPVTIFDKTRLLFLYPTNKDPSLYGPKKKTLLYSYTILEQILVFLWLFYLVIWIKLFLLFQA</sequence>
<dbReference type="InterPro" id="IPR050796">
    <property type="entry name" value="SCF_F-box_component"/>
</dbReference>
<keyword evidence="3" id="KW-1185">Reference proteome</keyword>
<evidence type="ECO:0000256" key="1">
    <source>
        <dbReference type="SAM" id="Phobius"/>
    </source>
</evidence>
<dbReference type="PANTHER" id="PTHR31672:SF13">
    <property type="entry name" value="F-BOX PROTEIN CPR30-LIKE"/>
    <property type="match status" value="1"/>
</dbReference>
<name>A0A6J0MHP4_RAPSA</name>
<dbReference type="OrthoDB" id="1023042at2759"/>
<gene>
    <name evidence="4" type="primary">LOC108843330</name>
</gene>
<dbReference type="InterPro" id="IPR001810">
    <property type="entry name" value="F-box_dom"/>
</dbReference>
<accession>A0A6J0MHP4</accession>
<dbReference type="SMART" id="SM00256">
    <property type="entry name" value="FBOX"/>
    <property type="match status" value="1"/>
</dbReference>
<dbReference type="Pfam" id="PF00646">
    <property type="entry name" value="F-box"/>
    <property type="match status" value="1"/>
</dbReference>
<dbReference type="InterPro" id="IPR006527">
    <property type="entry name" value="F-box-assoc_dom_typ1"/>
</dbReference>
<dbReference type="InterPro" id="IPR036047">
    <property type="entry name" value="F-box-like_dom_sf"/>
</dbReference>
<reference evidence="4" key="2">
    <citation type="submission" date="2025-08" db="UniProtKB">
        <authorList>
            <consortium name="RefSeq"/>
        </authorList>
    </citation>
    <scope>IDENTIFICATION</scope>
    <source>
        <tissue evidence="4">Leaf</tissue>
    </source>
</reference>
<evidence type="ECO:0000313" key="3">
    <source>
        <dbReference type="Proteomes" id="UP000504610"/>
    </source>
</evidence>
<dbReference type="InterPro" id="IPR011043">
    <property type="entry name" value="Gal_Oxase/kelch_b-propeller"/>
</dbReference>
<dbReference type="SUPFAM" id="SSF81383">
    <property type="entry name" value="F-box domain"/>
    <property type="match status" value="1"/>
</dbReference>
<dbReference type="NCBIfam" id="TIGR01640">
    <property type="entry name" value="F_box_assoc_1"/>
    <property type="match status" value="1"/>
</dbReference>
<organism evidence="3 4">
    <name type="scientific">Raphanus sativus</name>
    <name type="common">Radish</name>
    <name type="synonym">Raphanus raphanistrum var. sativus</name>
    <dbReference type="NCBI Taxonomy" id="3726"/>
    <lineage>
        <taxon>Eukaryota</taxon>
        <taxon>Viridiplantae</taxon>
        <taxon>Streptophyta</taxon>
        <taxon>Embryophyta</taxon>
        <taxon>Tracheophyta</taxon>
        <taxon>Spermatophyta</taxon>
        <taxon>Magnoliopsida</taxon>
        <taxon>eudicotyledons</taxon>
        <taxon>Gunneridae</taxon>
        <taxon>Pentapetalae</taxon>
        <taxon>rosids</taxon>
        <taxon>malvids</taxon>
        <taxon>Brassicales</taxon>
        <taxon>Brassicaceae</taxon>
        <taxon>Brassiceae</taxon>
        <taxon>Raphanus</taxon>
    </lineage>
</organism>
<dbReference type="PROSITE" id="PS50181">
    <property type="entry name" value="FBOX"/>
    <property type="match status" value="1"/>
</dbReference>
<dbReference type="Gene3D" id="1.20.1280.50">
    <property type="match status" value="1"/>
</dbReference>
<keyword evidence="1" id="KW-0472">Membrane</keyword>